<organism evidence="1 2">
    <name type="scientific">Sedimenticola selenatireducens</name>
    <dbReference type="NCBI Taxonomy" id="191960"/>
    <lineage>
        <taxon>Bacteria</taxon>
        <taxon>Pseudomonadati</taxon>
        <taxon>Pseudomonadota</taxon>
        <taxon>Gammaproteobacteria</taxon>
        <taxon>Chromatiales</taxon>
        <taxon>Sedimenticolaceae</taxon>
        <taxon>Sedimenticola</taxon>
    </lineage>
</organism>
<dbReference type="SUPFAM" id="SSF51569">
    <property type="entry name" value="Aldolase"/>
    <property type="match status" value="1"/>
</dbReference>
<dbReference type="InterPro" id="IPR050246">
    <property type="entry name" value="Class_II_FBP_aldolase"/>
</dbReference>
<dbReference type="GO" id="GO:0008270">
    <property type="term" value="F:zinc ion binding"/>
    <property type="evidence" value="ECO:0007669"/>
    <property type="project" value="InterPro"/>
</dbReference>
<comment type="caution">
    <text evidence="1">The sequence shown here is derived from an EMBL/GenBank/DDBJ whole genome shotgun (WGS) entry which is preliminary data.</text>
</comment>
<dbReference type="PANTHER" id="PTHR30304">
    <property type="entry name" value="D-TAGATOSE-1,6-BISPHOSPHATE ALDOLASE"/>
    <property type="match status" value="1"/>
</dbReference>
<dbReference type="Pfam" id="PF01116">
    <property type="entry name" value="F_bP_aldolase"/>
    <property type="match status" value="1"/>
</dbReference>
<dbReference type="RefSeq" id="WP_273441089.1">
    <property type="nucleotide sequence ID" value="NZ_PKUN01000031.1"/>
</dbReference>
<name>A0A2N6CRG9_9GAMM</name>
<dbReference type="AlphaFoldDB" id="A0A2N6CRG9"/>
<dbReference type="EMBL" id="PKUN01000031">
    <property type="protein sequence ID" value="PLX59645.1"/>
    <property type="molecule type" value="Genomic_DNA"/>
</dbReference>
<dbReference type="InterPro" id="IPR000771">
    <property type="entry name" value="FBA_II"/>
</dbReference>
<dbReference type="CDD" id="cd00947">
    <property type="entry name" value="TBP_aldolase_IIB"/>
    <property type="match status" value="1"/>
</dbReference>
<reference evidence="1 2" key="1">
    <citation type="submission" date="2017-11" db="EMBL/GenBank/DDBJ databases">
        <title>Genome-resolved metagenomics identifies genetic mobility, metabolic interactions, and unexpected diversity in perchlorate-reducing communities.</title>
        <authorList>
            <person name="Barnum T.P."/>
            <person name="Figueroa I.A."/>
            <person name="Carlstrom C.I."/>
            <person name="Lucas L.N."/>
            <person name="Engelbrektson A.L."/>
            <person name="Coates J.D."/>
        </authorList>
    </citation>
    <scope>NUCLEOTIDE SEQUENCE [LARGE SCALE GENOMIC DNA]</scope>
    <source>
        <strain evidence="1">BM301</strain>
    </source>
</reference>
<gene>
    <name evidence="1" type="ORF">C0630_19715</name>
</gene>
<protein>
    <submittedName>
        <fullName evidence="1">Fructose-bisphosphate aldolase</fullName>
    </submittedName>
</protein>
<dbReference type="GO" id="GO:0005829">
    <property type="term" value="C:cytosol"/>
    <property type="evidence" value="ECO:0007669"/>
    <property type="project" value="TreeGrafter"/>
</dbReference>
<dbReference type="STRING" id="1111735.GCA_000428045_01139"/>
<evidence type="ECO:0000313" key="1">
    <source>
        <dbReference type="EMBL" id="PLX59645.1"/>
    </source>
</evidence>
<dbReference type="Gene3D" id="3.30.70.100">
    <property type="match status" value="1"/>
</dbReference>
<dbReference type="InterPro" id="IPR013785">
    <property type="entry name" value="Aldolase_TIM"/>
</dbReference>
<dbReference type="Gene3D" id="3.20.20.70">
    <property type="entry name" value="Aldolase class I"/>
    <property type="match status" value="1"/>
</dbReference>
<dbReference type="GO" id="GO:0009025">
    <property type="term" value="F:tagatose-bisphosphate aldolase activity"/>
    <property type="evidence" value="ECO:0007669"/>
    <property type="project" value="TreeGrafter"/>
</dbReference>
<dbReference type="GO" id="GO:0005975">
    <property type="term" value="P:carbohydrate metabolic process"/>
    <property type="evidence" value="ECO:0007669"/>
    <property type="project" value="InterPro"/>
</dbReference>
<evidence type="ECO:0000313" key="2">
    <source>
        <dbReference type="Proteomes" id="UP000235015"/>
    </source>
</evidence>
<dbReference type="Proteomes" id="UP000235015">
    <property type="component" value="Unassembled WGS sequence"/>
</dbReference>
<accession>A0A2N6CRG9</accession>
<sequence length="391" mass="42604">MALVNMRDMIYHAYKHNYAVGAFDLVSLDFLEAAIGAAESCRASIVLSIAEPHFEHYDCELLLPAVEAAAQRASVPVAIQLDHGSSLASAISAINRGCNGVMLDASRQELPDNITATRAVVDMAHRCGVPVTGEVGYVAGYEGEGALLHPGEAAFTVPAEAKAYVERTNVDFLAVSIGTVQGRMKGRAKLDFQRLKLINQAVDVPLVIHGGSGLNEEQFRKLPSMGVAKINYYTALSDVAAEAMRRRTKANPDGSFIELKRDVKEAVGEEVERCLRLWGSAGRAAEVLTQCRPWAPVEHLIMHSANGHSEQEVRSLIDEGKRLLSVMPGVRSVFTGESINEAGARRFCWQVRLTDPRVLDGHGDYPGFARFLKNRFQGSINDAVTVDYQVI</sequence>
<dbReference type="PANTHER" id="PTHR30304:SF0">
    <property type="entry name" value="D-TAGATOSE-1,6-BISPHOSPHATE ALDOLASE SUBUNIT GATY-RELATED"/>
    <property type="match status" value="1"/>
</dbReference>
<proteinExistence type="predicted"/>